<dbReference type="SUPFAM" id="SSF52833">
    <property type="entry name" value="Thioredoxin-like"/>
    <property type="match status" value="1"/>
</dbReference>
<organism evidence="2 3">
    <name type="scientific">Halobacterium hubeiense</name>
    <dbReference type="NCBI Taxonomy" id="1407499"/>
    <lineage>
        <taxon>Archaea</taxon>
        <taxon>Methanobacteriati</taxon>
        <taxon>Methanobacteriota</taxon>
        <taxon>Stenosarchaea group</taxon>
        <taxon>Halobacteria</taxon>
        <taxon>Halobacteriales</taxon>
        <taxon>Halobacteriaceae</taxon>
        <taxon>Halobacterium</taxon>
    </lineage>
</organism>
<evidence type="ECO:0000313" key="3">
    <source>
        <dbReference type="Proteomes" id="UP000066737"/>
    </source>
</evidence>
<evidence type="ECO:0000313" key="2">
    <source>
        <dbReference type="EMBL" id="CQH57153.1"/>
    </source>
</evidence>
<proteinExistence type="predicted"/>
<sequence length="721" mass="78439">MSDPTARNRLDETASPYLRQHADNPVHWQPWDEKAFEAARERDVPIFLSIGYSACHWCHVMEEESFSDPEVAEVLNEHFVPIKVDREERPDVDSLYMTVCQAVRGGGGWPLSAFLTPEKEPFYVGTYFPKEAERNQPGFLPLTKRVAKEWDQNRDELEERADQWMSTARGELESLPDPIEVGDESPLLAAADELARAADGDHGGFGRAPKFPQAGRVSALLRAHHRERGDGEMGTRYGDAARHALDAMADGGLFDHLGGGFHRYCTDADWTVPHFEKMLYDQAALAELYVDGYRLFGDQRYADVVDETLAFVDRELGHPDGGFYATLDARSAPPSNPDGDHEEGAFYVWTPDEVADAIGEYAGEAPSDESDDFLADVFCARYGVDAAGNFEDGQTVLTVSATLSELADDFERSEGEIASALDAAAERLRVAREDRPRPARDEKVLAGWNGLMARAYAEAGLALDDSYAERAADAIEYVRGTLWDGERLSRRVIDGDVAGVGYAEDYAYLAAGALATYEATGDHDHLGFALDLADALLAECYDAETGALYETPESVEDVGVRSQDVADGPTPSPVGVAAETLLALDAFDPDAGYGDAAGAMLERYGGRAETTPTSHATLALAADTRAEGLLEVTVAADALPREWRETIGASYLPHRLLTVRPPAESGLAAWLEDLGLGDAPPVWAERSAADGEPAAYVCRRACSPPVTTTAEIAEWLAEFRA</sequence>
<feature type="domain" description="Spermatogenesis-associated protein 20-like TRX" evidence="1">
    <location>
        <begin position="8"/>
        <end position="166"/>
    </location>
</feature>
<dbReference type="EMBL" id="LN831302">
    <property type="protein sequence ID" value="CQH57153.1"/>
    <property type="molecule type" value="Genomic_DNA"/>
</dbReference>
<dbReference type="SUPFAM" id="SSF48208">
    <property type="entry name" value="Six-hairpin glycosidases"/>
    <property type="match status" value="1"/>
</dbReference>
<gene>
    <name evidence="2" type="ORF">HHUB_2488</name>
</gene>
<keyword evidence="3" id="KW-1185">Reference proteome</keyword>
<dbReference type="RefSeq" id="WP_059056930.1">
    <property type="nucleotide sequence ID" value="NZ_CEML01000001.1"/>
</dbReference>
<dbReference type="OrthoDB" id="28016at2157"/>
<dbReference type="AlphaFoldDB" id="A0A0U5H6W6"/>
<dbReference type="PANTHER" id="PTHR42899:SF1">
    <property type="entry name" value="SPERMATOGENESIS-ASSOCIATED PROTEIN 20"/>
    <property type="match status" value="1"/>
</dbReference>
<accession>A0A0U5H6W6</accession>
<dbReference type="Pfam" id="PF03190">
    <property type="entry name" value="Thioredox_DsbH"/>
    <property type="match status" value="1"/>
</dbReference>
<dbReference type="Gene3D" id="1.50.10.10">
    <property type="match status" value="2"/>
</dbReference>
<dbReference type="InterPro" id="IPR004879">
    <property type="entry name" value="Ssp411-like_TRX"/>
</dbReference>
<reference evidence="3" key="1">
    <citation type="journal article" date="2016" name="Environ. Microbiol.">
        <title>The complete genome of a viable archaeum isolated from 123-million-year-old rock salt.</title>
        <authorList>
            <person name="Jaakkola S.T."/>
            <person name="Pfeiffer F."/>
            <person name="Ravantti J.J."/>
            <person name="Guo Q."/>
            <person name="Liu Y."/>
            <person name="Chen X."/>
            <person name="Ma H."/>
            <person name="Yang C."/>
            <person name="Oksanen H.M."/>
            <person name="Bamford D.H."/>
        </authorList>
    </citation>
    <scope>NUCLEOTIDE SEQUENCE</scope>
    <source>
        <strain evidence="3">JI20-1</strain>
    </source>
</reference>
<dbReference type="KEGG" id="hhb:Hhub_2488"/>
<dbReference type="GO" id="GO:0005975">
    <property type="term" value="P:carbohydrate metabolic process"/>
    <property type="evidence" value="ECO:0007669"/>
    <property type="project" value="InterPro"/>
</dbReference>
<dbReference type="PIRSF" id="PIRSF006402">
    <property type="entry name" value="UCP006402_thioredoxin"/>
    <property type="match status" value="1"/>
</dbReference>
<dbReference type="InterPro" id="IPR024705">
    <property type="entry name" value="Ssp411"/>
</dbReference>
<dbReference type="InterPro" id="IPR012341">
    <property type="entry name" value="6hp_glycosidase-like_sf"/>
</dbReference>
<dbReference type="PANTHER" id="PTHR42899">
    <property type="entry name" value="SPERMATOGENESIS-ASSOCIATED PROTEIN 20"/>
    <property type="match status" value="1"/>
</dbReference>
<evidence type="ECO:0000259" key="1">
    <source>
        <dbReference type="Pfam" id="PF03190"/>
    </source>
</evidence>
<dbReference type="GeneID" id="26659125"/>
<dbReference type="STRING" id="1407499.HHUB_2488"/>
<name>A0A0U5H6W6_9EURY</name>
<dbReference type="InterPro" id="IPR036249">
    <property type="entry name" value="Thioredoxin-like_sf"/>
</dbReference>
<protein>
    <submittedName>
        <fullName evidence="2">YyaL family protein</fullName>
    </submittedName>
</protein>
<dbReference type="InterPro" id="IPR008928">
    <property type="entry name" value="6-hairpin_glycosidase_sf"/>
</dbReference>
<dbReference type="Gene3D" id="3.40.30.10">
    <property type="entry name" value="Glutaredoxin"/>
    <property type="match status" value="1"/>
</dbReference>
<dbReference type="Proteomes" id="UP000066737">
    <property type="component" value="Chromosome I"/>
</dbReference>
<dbReference type="CDD" id="cd02955">
    <property type="entry name" value="SSP411"/>
    <property type="match status" value="1"/>
</dbReference>